<name>A0AAE9Y9K9_9ACTN</name>
<evidence type="ECO:0000256" key="1">
    <source>
        <dbReference type="ARBA" id="ARBA00009792"/>
    </source>
</evidence>
<dbReference type="Gene3D" id="2.70.98.30">
    <property type="entry name" value="Golgi alpha-mannosidase II, domain 4"/>
    <property type="match status" value="1"/>
</dbReference>
<dbReference type="GO" id="GO:0009313">
    <property type="term" value="P:oligosaccharide catabolic process"/>
    <property type="evidence" value="ECO:0007669"/>
    <property type="project" value="TreeGrafter"/>
</dbReference>
<keyword evidence="4" id="KW-0326">Glycosidase</keyword>
<evidence type="ECO:0000256" key="4">
    <source>
        <dbReference type="ARBA" id="ARBA00023295"/>
    </source>
</evidence>
<evidence type="ECO:0000313" key="7">
    <source>
        <dbReference type="Proteomes" id="UP001216390"/>
    </source>
</evidence>
<reference evidence="6" key="1">
    <citation type="submission" date="2023-01" db="EMBL/GenBank/DDBJ databases">
        <title>The diversity of Class Acidimicrobiia in South China Sea sediment environments and the proposal of Iamia marina sp. nov., a novel species of the genus Iamia.</title>
        <authorList>
            <person name="He Y."/>
            <person name="Tian X."/>
        </authorList>
    </citation>
    <scope>NUCLEOTIDE SEQUENCE</scope>
    <source>
        <strain evidence="6">DSM 19957</strain>
    </source>
</reference>
<dbReference type="SUPFAM" id="SSF88713">
    <property type="entry name" value="Glycoside hydrolase/deacetylase"/>
    <property type="match status" value="1"/>
</dbReference>
<dbReference type="Gene3D" id="3.20.110.10">
    <property type="entry name" value="Glycoside hydrolase 38, N terminal domain"/>
    <property type="match status" value="1"/>
</dbReference>
<dbReference type="PANTHER" id="PTHR46017:SF2">
    <property type="entry name" value="MANNOSYLGLYCERATE HYDROLASE"/>
    <property type="match status" value="1"/>
</dbReference>
<dbReference type="Pfam" id="PF01074">
    <property type="entry name" value="Glyco_hydro_38N"/>
    <property type="match status" value="1"/>
</dbReference>
<gene>
    <name evidence="6" type="ORF">PO878_06240</name>
</gene>
<evidence type="ECO:0000313" key="6">
    <source>
        <dbReference type="EMBL" id="WCO68326.1"/>
    </source>
</evidence>
<dbReference type="Gene3D" id="1.20.1270.50">
    <property type="entry name" value="Glycoside hydrolase family 38, central domain"/>
    <property type="match status" value="1"/>
</dbReference>
<dbReference type="GO" id="GO:0046872">
    <property type="term" value="F:metal ion binding"/>
    <property type="evidence" value="ECO:0007669"/>
    <property type="project" value="UniProtKB-KW"/>
</dbReference>
<dbReference type="InterPro" id="IPR027291">
    <property type="entry name" value="Glyco_hydro_38_N_sf"/>
</dbReference>
<feature type="domain" description="Glycoside hydrolase family 38 central" evidence="5">
    <location>
        <begin position="286"/>
        <end position="358"/>
    </location>
</feature>
<dbReference type="Proteomes" id="UP001216390">
    <property type="component" value="Chromosome"/>
</dbReference>
<dbReference type="GO" id="GO:0006013">
    <property type="term" value="P:mannose metabolic process"/>
    <property type="evidence" value="ECO:0007669"/>
    <property type="project" value="InterPro"/>
</dbReference>
<dbReference type="PANTHER" id="PTHR46017">
    <property type="entry name" value="ALPHA-MANNOSIDASE 2C1"/>
    <property type="match status" value="1"/>
</dbReference>
<evidence type="ECO:0000259" key="5">
    <source>
        <dbReference type="SMART" id="SM00872"/>
    </source>
</evidence>
<dbReference type="KEGG" id="ima:PO878_06240"/>
<dbReference type="SMART" id="SM00872">
    <property type="entry name" value="Alpha-mann_mid"/>
    <property type="match status" value="1"/>
</dbReference>
<dbReference type="RefSeq" id="WP_272737843.1">
    <property type="nucleotide sequence ID" value="NZ_CP116942.1"/>
</dbReference>
<dbReference type="SUPFAM" id="SSF88688">
    <property type="entry name" value="Families 57/38 glycoside transferase middle domain"/>
    <property type="match status" value="1"/>
</dbReference>
<dbReference type="SUPFAM" id="SSF74650">
    <property type="entry name" value="Galactose mutarotase-like"/>
    <property type="match status" value="1"/>
</dbReference>
<dbReference type="EMBL" id="CP116942">
    <property type="protein sequence ID" value="WCO68326.1"/>
    <property type="molecule type" value="Genomic_DNA"/>
</dbReference>
<comment type="similarity">
    <text evidence="1">Belongs to the glycosyl hydrolase 38 family.</text>
</comment>
<dbReference type="InterPro" id="IPR011330">
    <property type="entry name" value="Glyco_hydro/deAcase_b/a-brl"/>
</dbReference>
<dbReference type="AlphaFoldDB" id="A0AAE9Y9K9"/>
<keyword evidence="7" id="KW-1185">Reference proteome</keyword>
<evidence type="ECO:0000256" key="3">
    <source>
        <dbReference type="ARBA" id="ARBA00022801"/>
    </source>
</evidence>
<keyword evidence="2" id="KW-0479">Metal-binding</keyword>
<dbReference type="InterPro" id="IPR011013">
    <property type="entry name" value="Gal_mutarotase_sf_dom"/>
</dbReference>
<accession>A0AAE9Y9K9</accession>
<dbReference type="GO" id="GO:0030246">
    <property type="term" value="F:carbohydrate binding"/>
    <property type="evidence" value="ECO:0007669"/>
    <property type="project" value="InterPro"/>
</dbReference>
<dbReference type="InterPro" id="IPR028995">
    <property type="entry name" value="Glyco_hydro_57/38_cen_sf"/>
</dbReference>
<evidence type="ECO:0000256" key="2">
    <source>
        <dbReference type="ARBA" id="ARBA00022723"/>
    </source>
</evidence>
<sequence length="886" mass="94891">MARRVDIVPHTHWDREWYRPFQSFRMRLVDLLDGLLDRLDADPGYAHFMLDGQMAVVDDYLAVRPEEEERIRRLAGSGRLSLGPWYILMDEFLVSGETIVRDLEMGLDRAARFGGAMEVGYLPDMFGHIAQMPQLLAGFGFHEAVVWRGVPAAIDAPAFRWRAPDGTEVLAEYLADGYSNGAVLPGDAKELLARIADWAEAHEPRSGDPVLWMNGTDHLMPQPALGRLVAEADALSDAWDLRVTSLADHVAGRAAEVDASADGRAGLPAWTGEMRSGARTNVLMGVTSNRVDVRQRAARAERGLERVAEPLWALFAEADAWPRAFLDEAWGLVVRNAAHDSICACSVDPVVDAVLHRYDEAVDVAEGLTNRALRRIGAEAGGSGPVVVNPSARTRHGVVDLLVEGDAPEGTQVVEAVPGRRKVDDGSRANLGEVVGRVLDRDSSLTDVEVTDEGDAVTVVVRSGGTGAVDRSAVRAEVAAVMAAGAPGHVATVWRDGPPAHRVLARVSQEGFGWGRWHPSPLPVAPVTAEATDGGGAVLDDGLVHVEVDPSDGTWSIDGVAGFGRLVDGGDMGDTYNWCPPVDGDVLVDRPDAVRVEVLEAGPVRGRVRVATDWTWPLELVDDRRVGVPTVATTVTTTLELHAGEGLVRVETTIDNRSRDHRLRVHLPLPRRATTSEAGCAYATVTRGLEAEGGPTESPLPTYPARDHVTAGGLTVVVEGVAEYELVAVDEAAGGAGELALTLLRCTGLLSQGPMATRPVPAGPVVATPGAQMPGVTTVRYGLAVDAEDPRALADDLFSPLLVATPRGPHRRDGHTPLRLDGAEVAAVRRRGGSLEVRVWNPSDTETTVRVDRSGWLTDLRGRPLERLDGPLPLRPWGIATLALDA</sequence>
<proteinExistence type="inferred from homology"/>
<protein>
    <submittedName>
        <fullName evidence="6">Glycoside hydrolase family 38 C-terminal domain-containing protein</fullName>
    </submittedName>
</protein>
<dbReference type="InterPro" id="IPR037094">
    <property type="entry name" value="Glyco_hydro_38_cen_sf"/>
</dbReference>
<dbReference type="GO" id="GO:0004559">
    <property type="term" value="F:alpha-mannosidase activity"/>
    <property type="evidence" value="ECO:0007669"/>
    <property type="project" value="InterPro"/>
</dbReference>
<dbReference type="InterPro" id="IPR015341">
    <property type="entry name" value="Glyco_hydro_38_cen"/>
</dbReference>
<dbReference type="InterPro" id="IPR000602">
    <property type="entry name" value="Glyco_hydro_38_N"/>
</dbReference>
<organism evidence="6 7">
    <name type="scientific">Iamia majanohamensis</name>
    <dbReference type="NCBI Taxonomy" id="467976"/>
    <lineage>
        <taxon>Bacteria</taxon>
        <taxon>Bacillati</taxon>
        <taxon>Actinomycetota</taxon>
        <taxon>Acidimicrobiia</taxon>
        <taxon>Acidimicrobiales</taxon>
        <taxon>Iamiaceae</taxon>
        <taxon>Iamia</taxon>
    </lineage>
</organism>
<keyword evidence="3 6" id="KW-0378">Hydrolase</keyword>